<dbReference type="PANTHER" id="PTHR42913">
    <property type="entry name" value="APOPTOSIS-INDUCING FACTOR 1"/>
    <property type="match status" value="1"/>
</dbReference>
<feature type="domain" description="FAD/NAD(P)-binding" evidence="7">
    <location>
        <begin position="60"/>
        <end position="326"/>
    </location>
</feature>
<dbReference type="RefSeq" id="WP_350275626.1">
    <property type="nucleotide sequence ID" value="NZ_CP158165.1"/>
</dbReference>
<dbReference type="GO" id="GO:0003955">
    <property type="term" value="F:NAD(P)H dehydrogenase (quinone) activity"/>
    <property type="evidence" value="ECO:0007669"/>
    <property type="project" value="TreeGrafter"/>
</dbReference>
<dbReference type="SUPFAM" id="SSF51905">
    <property type="entry name" value="FAD/NAD(P)-binding domain"/>
    <property type="match status" value="2"/>
</dbReference>
<proteinExistence type="inferred from homology"/>
<organism evidence="8">
    <name type="scientific">Kribbella sp. HUAS MG21</name>
    <dbReference type="NCBI Taxonomy" id="3160966"/>
    <lineage>
        <taxon>Bacteria</taxon>
        <taxon>Bacillati</taxon>
        <taxon>Actinomycetota</taxon>
        <taxon>Actinomycetes</taxon>
        <taxon>Propionibacteriales</taxon>
        <taxon>Kribbellaceae</taxon>
        <taxon>Kribbella</taxon>
    </lineage>
</organism>
<dbReference type="EMBL" id="CP158165">
    <property type="protein sequence ID" value="XBV22786.1"/>
    <property type="molecule type" value="Genomic_DNA"/>
</dbReference>
<keyword evidence="3" id="KW-0285">Flavoprotein</keyword>
<dbReference type="AlphaFoldDB" id="A0AAU7T7G2"/>
<dbReference type="PRINTS" id="PR00469">
    <property type="entry name" value="PNDRDTASEII"/>
</dbReference>
<evidence type="ECO:0000313" key="8">
    <source>
        <dbReference type="EMBL" id="XBV22786.1"/>
    </source>
</evidence>
<evidence type="ECO:0000256" key="3">
    <source>
        <dbReference type="ARBA" id="ARBA00022630"/>
    </source>
</evidence>
<protein>
    <submittedName>
        <fullName evidence="8">FAD-dependent oxidoreductase</fullName>
    </submittedName>
</protein>
<dbReference type="PANTHER" id="PTHR42913:SF3">
    <property type="entry name" value="64 KDA MITOCHONDRIAL NADH DEHYDROGENASE (EUROFUNG)"/>
    <property type="match status" value="1"/>
</dbReference>
<evidence type="ECO:0000256" key="5">
    <source>
        <dbReference type="ARBA" id="ARBA00023002"/>
    </source>
</evidence>
<comment type="cofactor">
    <cofactor evidence="1">
        <name>FAD</name>
        <dbReference type="ChEBI" id="CHEBI:57692"/>
    </cofactor>
</comment>
<keyword evidence="5" id="KW-0560">Oxidoreductase</keyword>
<evidence type="ECO:0000256" key="2">
    <source>
        <dbReference type="ARBA" id="ARBA00005272"/>
    </source>
</evidence>
<evidence type="ECO:0000256" key="4">
    <source>
        <dbReference type="ARBA" id="ARBA00022827"/>
    </source>
</evidence>
<evidence type="ECO:0000256" key="6">
    <source>
        <dbReference type="SAM" id="MobiDB-lite"/>
    </source>
</evidence>
<evidence type="ECO:0000256" key="1">
    <source>
        <dbReference type="ARBA" id="ARBA00001974"/>
    </source>
</evidence>
<sequence length="449" mass="47279">MIAQRTPPGLAFPQPQLVTWITPLTGATVIHPGRCDGSRRCGVLFSTLQIEGDTMSRSIDVVVVGGGYAGVMAANRVSRRDDVKVTVINPRQVFVPRLRLHQLVGGTHDAVAEYQEVLADGVELVVDNANHIDAVGRTVTLADGGSVGYDYLVYAVGSHSGGQQVPGAAEFAYPVATFEAAQRLRAALLEIPRSATVTVVGGGPVGIETSAELAEQGRSVRLICGGDVGPYLHPSARRTARKYLADLGVEVIEGPDASVTAVSSGAVELGDGRTLASQLTIWAAGFGVPDLAARSGLRTDAAGRLLTDETLTSRDSSRIVAAGDASAPSDLPFRMSAYIAGCLGAHAADTVLARIADAQPAPIDLAFQAMCFSFGRGAGIFQLLHKDDRAKRLYFTGFMGRKLKEYSCAASVKHLVTEARKPGSHHWPKDGGHRPALLRTRNDVPTPSA</sequence>
<comment type="similarity">
    <text evidence="2">Belongs to the NADH dehydrogenase family.</text>
</comment>
<reference evidence="8" key="1">
    <citation type="submission" date="2024-06" db="EMBL/GenBank/DDBJ databases">
        <title>Kribbella sp. strain HUAS MG21 genome sequences.</title>
        <authorList>
            <person name="Mo P."/>
        </authorList>
    </citation>
    <scope>NUCLEOTIDE SEQUENCE</scope>
    <source>
        <strain evidence="8">HUAS MG21</strain>
    </source>
</reference>
<name>A0AAU7T7G2_9ACTN</name>
<dbReference type="GO" id="GO:0019646">
    <property type="term" value="P:aerobic electron transport chain"/>
    <property type="evidence" value="ECO:0007669"/>
    <property type="project" value="TreeGrafter"/>
</dbReference>
<accession>A0AAU7T7G2</accession>
<feature type="region of interest" description="Disordered" evidence="6">
    <location>
        <begin position="420"/>
        <end position="449"/>
    </location>
</feature>
<dbReference type="Pfam" id="PF07992">
    <property type="entry name" value="Pyr_redox_2"/>
    <property type="match status" value="1"/>
</dbReference>
<dbReference type="InterPro" id="IPR051169">
    <property type="entry name" value="NADH-Q_oxidoreductase"/>
</dbReference>
<feature type="compositionally biased region" description="Basic and acidic residues" evidence="6">
    <location>
        <begin position="420"/>
        <end position="433"/>
    </location>
</feature>
<dbReference type="Gene3D" id="3.50.50.100">
    <property type="match status" value="1"/>
</dbReference>
<keyword evidence="4" id="KW-0274">FAD</keyword>
<gene>
    <name evidence="8" type="ORF">ABN611_30000</name>
</gene>
<dbReference type="InterPro" id="IPR036188">
    <property type="entry name" value="FAD/NAD-bd_sf"/>
</dbReference>
<evidence type="ECO:0000259" key="7">
    <source>
        <dbReference type="Pfam" id="PF07992"/>
    </source>
</evidence>
<dbReference type="InterPro" id="IPR023753">
    <property type="entry name" value="FAD/NAD-binding_dom"/>
</dbReference>
<dbReference type="PRINTS" id="PR00368">
    <property type="entry name" value="FADPNR"/>
</dbReference>